<dbReference type="OrthoDB" id="2148418at2759"/>
<feature type="coiled-coil region" evidence="1">
    <location>
        <begin position="99"/>
        <end position="129"/>
    </location>
</feature>
<feature type="region of interest" description="Disordered" evidence="2">
    <location>
        <begin position="1"/>
        <end position="43"/>
    </location>
</feature>
<dbReference type="Pfam" id="PF07802">
    <property type="entry name" value="GCK"/>
    <property type="match status" value="1"/>
</dbReference>
<evidence type="ECO:0000313" key="4">
    <source>
        <dbReference type="EMBL" id="PWA55179.1"/>
    </source>
</evidence>
<dbReference type="Gene3D" id="1.10.287.2900">
    <property type="match status" value="1"/>
</dbReference>
<dbReference type="EMBL" id="PKPP01006838">
    <property type="protein sequence ID" value="PWA55179.1"/>
    <property type="molecule type" value="Genomic_DNA"/>
</dbReference>
<protein>
    <submittedName>
        <fullName evidence="4">GCK-like protein</fullName>
    </submittedName>
</protein>
<sequence>MSQTPPENPNQETTSKTLNPNQESSKPVQDNADPDKDLEEEEEGECPFCAYMKGGECRETFINWEKCVEEAGDEDIVEKCTQVTMALTKCMEANQDYYAPILQAEKMVEQQALNQLEQEKAENAKEEETS</sequence>
<proteinExistence type="predicted"/>
<accession>A0A2U1M1P5</accession>
<dbReference type="SMART" id="SM01227">
    <property type="entry name" value="GCK"/>
    <property type="match status" value="1"/>
</dbReference>
<evidence type="ECO:0000256" key="2">
    <source>
        <dbReference type="SAM" id="MobiDB-lite"/>
    </source>
</evidence>
<evidence type="ECO:0000259" key="3">
    <source>
        <dbReference type="SMART" id="SM01227"/>
    </source>
</evidence>
<evidence type="ECO:0000313" key="5">
    <source>
        <dbReference type="Proteomes" id="UP000245207"/>
    </source>
</evidence>
<comment type="caution">
    <text evidence="4">The sequence shown here is derived from an EMBL/GenBank/DDBJ whole genome shotgun (WGS) entry which is preliminary data.</text>
</comment>
<name>A0A2U1M1P5_ARTAN</name>
<dbReference type="AlphaFoldDB" id="A0A2U1M1P5"/>
<organism evidence="4 5">
    <name type="scientific">Artemisia annua</name>
    <name type="common">Sweet wormwood</name>
    <dbReference type="NCBI Taxonomy" id="35608"/>
    <lineage>
        <taxon>Eukaryota</taxon>
        <taxon>Viridiplantae</taxon>
        <taxon>Streptophyta</taxon>
        <taxon>Embryophyta</taxon>
        <taxon>Tracheophyta</taxon>
        <taxon>Spermatophyta</taxon>
        <taxon>Magnoliopsida</taxon>
        <taxon>eudicotyledons</taxon>
        <taxon>Gunneridae</taxon>
        <taxon>Pentapetalae</taxon>
        <taxon>asterids</taxon>
        <taxon>campanulids</taxon>
        <taxon>Asterales</taxon>
        <taxon>Asteraceae</taxon>
        <taxon>Asteroideae</taxon>
        <taxon>Anthemideae</taxon>
        <taxon>Artemisiinae</taxon>
        <taxon>Artemisia</taxon>
    </lineage>
</organism>
<keyword evidence="1" id="KW-0175">Coiled coil</keyword>
<evidence type="ECO:0000256" key="1">
    <source>
        <dbReference type="SAM" id="Coils"/>
    </source>
</evidence>
<feature type="compositionally biased region" description="Polar residues" evidence="2">
    <location>
        <begin position="1"/>
        <end position="28"/>
    </location>
</feature>
<dbReference type="Proteomes" id="UP000245207">
    <property type="component" value="Unassembled WGS sequence"/>
</dbReference>
<dbReference type="InterPro" id="IPR012891">
    <property type="entry name" value="GCK_dom"/>
</dbReference>
<gene>
    <name evidence="4" type="ORF">CTI12_AA306710</name>
</gene>
<dbReference type="PANTHER" id="PTHR34357:SF2">
    <property type="entry name" value="F26F24.3-RELATED"/>
    <property type="match status" value="1"/>
</dbReference>
<reference evidence="4 5" key="1">
    <citation type="journal article" date="2018" name="Mol. Plant">
        <title>The genome of Artemisia annua provides insight into the evolution of Asteraceae family and artemisinin biosynthesis.</title>
        <authorList>
            <person name="Shen Q."/>
            <person name="Zhang L."/>
            <person name="Liao Z."/>
            <person name="Wang S."/>
            <person name="Yan T."/>
            <person name="Shi P."/>
            <person name="Liu M."/>
            <person name="Fu X."/>
            <person name="Pan Q."/>
            <person name="Wang Y."/>
            <person name="Lv Z."/>
            <person name="Lu X."/>
            <person name="Zhang F."/>
            <person name="Jiang W."/>
            <person name="Ma Y."/>
            <person name="Chen M."/>
            <person name="Hao X."/>
            <person name="Li L."/>
            <person name="Tang Y."/>
            <person name="Lv G."/>
            <person name="Zhou Y."/>
            <person name="Sun X."/>
            <person name="Brodelius P.E."/>
            <person name="Rose J.K.C."/>
            <person name="Tang K."/>
        </authorList>
    </citation>
    <scope>NUCLEOTIDE SEQUENCE [LARGE SCALE GENOMIC DNA]</scope>
    <source>
        <strain evidence="5">cv. Huhao1</strain>
        <tissue evidence="4">Leaf</tissue>
    </source>
</reference>
<dbReference type="PANTHER" id="PTHR34357">
    <property type="entry name" value="F7A19.14 PROTEIN-RELATED"/>
    <property type="match status" value="1"/>
</dbReference>
<dbReference type="STRING" id="35608.A0A2U1M1P5"/>
<feature type="domain" description="GCK" evidence="3">
    <location>
        <begin position="44"/>
        <end position="116"/>
    </location>
</feature>
<keyword evidence="5" id="KW-1185">Reference proteome</keyword>